<keyword evidence="4" id="KW-1185">Reference proteome</keyword>
<dbReference type="Pfam" id="PF18962">
    <property type="entry name" value="Por_Secre_tail"/>
    <property type="match status" value="1"/>
</dbReference>
<dbReference type="AlphaFoldDB" id="A0A5R9K6S1"/>
<dbReference type="OrthoDB" id="938160at2"/>
<dbReference type="Proteomes" id="UP000309788">
    <property type="component" value="Unassembled WGS sequence"/>
</dbReference>
<feature type="domain" description="Secretion system C-terminal sorting" evidence="2">
    <location>
        <begin position="266"/>
        <end position="337"/>
    </location>
</feature>
<gene>
    <name evidence="3" type="ORF">FEM55_22320</name>
</gene>
<evidence type="ECO:0000313" key="3">
    <source>
        <dbReference type="EMBL" id="TLU89477.1"/>
    </source>
</evidence>
<reference evidence="3 4" key="1">
    <citation type="submission" date="2019-05" db="EMBL/GenBank/DDBJ databases">
        <authorList>
            <person name="Qu J.-H."/>
        </authorList>
    </citation>
    <scope>NUCLEOTIDE SEQUENCE [LARGE SCALE GENOMIC DNA]</scope>
    <source>
        <strain evidence="3 4">Z12</strain>
    </source>
</reference>
<protein>
    <submittedName>
        <fullName evidence="3">T9SS type A sorting domain-containing protein</fullName>
    </submittedName>
</protein>
<dbReference type="NCBIfam" id="TIGR04183">
    <property type="entry name" value="Por_Secre_tail"/>
    <property type="match status" value="1"/>
</dbReference>
<dbReference type="InterPro" id="IPR026444">
    <property type="entry name" value="Secre_tail"/>
</dbReference>
<comment type="caution">
    <text evidence="3">The sequence shown here is derived from an EMBL/GenBank/DDBJ whole genome shotgun (WGS) entry which is preliminary data.</text>
</comment>
<sequence>MKFSFVNIALLASIIFCQQLSAQDVSINILGQPNKLIKNQEGYIAVKLLNESFGGLSAPANKLRPTISVPEYLDIVDVKNDDNTPLTGLSIVSKNLHSVKLLYNIDLAAGQAKTFHVIVKGTILAPVSSTITASLSFNGPQTVGNHPDNDNSTTGMEVIEEPQPVTLTDFRVQKEEASALLEWETTEETNSDRFEVQKSADGKKWETFQIVTAQGESKSLISYSAVDKAPFAGENFYRLHMIDKDGTSAYSRIRKLHFDTSASVALYPNPVSDLLSIDMADWSKASEISVSNTAGNSVYKSQGNLDKNINVKGWPAGIYIVHITSTGGAINSYKIIVAK</sequence>
<evidence type="ECO:0000259" key="2">
    <source>
        <dbReference type="Pfam" id="PF18962"/>
    </source>
</evidence>
<evidence type="ECO:0000256" key="1">
    <source>
        <dbReference type="SAM" id="SignalP"/>
    </source>
</evidence>
<feature type="signal peptide" evidence="1">
    <location>
        <begin position="1"/>
        <end position="22"/>
    </location>
</feature>
<name>A0A5R9K6S1_9BACT</name>
<accession>A0A5R9K6S1</accession>
<proteinExistence type="predicted"/>
<dbReference type="EMBL" id="VCEI01000030">
    <property type="protein sequence ID" value="TLU89477.1"/>
    <property type="molecule type" value="Genomic_DNA"/>
</dbReference>
<keyword evidence="1" id="KW-0732">Signal</keyword>
<organism evidence="3 4">
    <name type="scientific">Dyadobacter sediminis</name>
    <dbReference type="NCBI Taxonomy" id="1493691"/>
    <lineage>
        <taxon>Bacteria</taxon>
        <taxon>Pseudomonadati</taxon>
        <taxon>Bacteroidota</taxon>
        <taxon>Cytophagia</taxon>
        <taxon>Cytophagales</taxon>
        <taxon>Spirosomataceae</taxon>
        <taxon>Dyadobacter</taxon>
    </lineage>
</organism>
<evidence type="ECO:0000313" key="4">
    <source>
        <dbReference type="Proteomes" id="UP000309788"/>
    </source>
</evidence>
<dbReference type="RefSeq" id="WP_138283537.1">
    <property type="nucleotide sequence ID" value="NZ_BMGE01000004.1"/>
</dbReference>
<feature type="chain" id="PRO_5024278177" evidence="1">
    <location>
        <begin position="23"/>
        <end position="339"/>
    </location>
</feature>